<gene>
    <name evidence="2" type="ORF">CLCHR_37080</name>
</gene>
<protein>
    <recommendedName>
        <fullName evidence="4">Permease</fullName>
    </recommendedName>
</protein>
<evidence type="ECO:0000313" key="3">
    <source>
        <dbReference type="Proteomes" id="UP000191056"/>
    </source>
</evidence>
<organism evidence="2 3">
    <name type="scientific">Clostridium chromiireducens</name>
    <dbReference type="NCBI Taxonomy" id="225345"/>
    <lineage>
        <taxon>Bacteria</taxon>
        <taxon>Bacillati</taxon>
        <taxon>Bacillota</taxon>
        <taxon>Clostridia</taxon>
        <taxon>Eubacteriales</taxon>
        <taxon>Clostridiaceae</taxon>
        <taxon>Clostridium</taxon>
    </lineage>
</organism>
<dbReference type="EMBL" id="MZGT01000060">
    <property type="protein sequence ID" value="OPJ59025.1"/>
    <property type="molecule type" value="Genomic_DNA"/>
</dbReference>
<keyword evidence="3" id="KW-1185">Reference proteome</keyword>
<feature type="transmembrane region" description="Helical" evidence="1">
    <location>
        <begin position="12"/>
        <end position="27"/>
    </location>
</feature>
<accession>A0A1V4IH70</accession>
<keyword evidence="1" id="KW-1133">Transmembrane helix</keyword>
<evidence type="ECO:0008006" key="4">
    <source>
        <dbReference type="Google" id="ProtNLM"/>
    </source>
</evidence>
<evidence type="ECO:0000256" key="1">
    <source>
        <dbReference type="SAM" id="Phobius"/>
    </source>
</evidence>
<dbReference type="STRING" id="225345.CLCHR_37080"/>
<feature type="transmembrane region" description="Helical" evidence="1">
    <location>
        <begin position="81"/>
        <end position="100"/>
    </location>
</feature>
<dbReference type="Proteomes" id="UP000191056">
    <property type="component" value="Unassembled WGS sequence"/>
</dbReference>
<name>A0A1V4IH70_9CLOT</name>
<evidence type="ECO:0000313" key="2">
    <source>
        <dbReference type="EMBL" id="OPJ59025.1"/>
    </source>
</evidence>
<proteinExistence type="predicted"/>
<keyword evidence="1" id="KW-0812">Transmembrane</keyword>
<dbReference type="AlphaFoldDB" id="A0A1V4IH70"/>
<keyword evidence="1" id="KW-0472">Membrane</keyword>
<reference evidence="2 3" key="1">
    <citation type="submission" date="2017-03" db="EMBL/GenBank/DDBJ databases">
        <title>Genome sequence of Clostridium chromiireducens DSM 23318.</title>
        <authorList>
            <person name="Poehlein A."/>
            <person name="Daniel R."/>
        </authorList>
    </citation>
    <scope>NUCLEOTIDE SEQUENCE [LARGE SCALE GENOMIC DNA]</scope>
    <source>
        <strain evidence="2 3">DSM 23318</strain>
    </source>
</reference>
<dbReference type="OrthoDB" id="9798408at2"/>
<comment type="caution">
    <text evidence="2">The sequence shown here is derived from an EMBL/GenBank/DDBJ whole genome shotgun (WGS) entry which is preliminary data.</text>
</comment>
<feature type="transmembrane region" description="Helical" evidence="1">
    <location>
        <begin position="39"/>
        <end position="60"/>
    </location>
</feature>
<sequence>MNKFIKTIKNNLLLTAAVIATLVIWIFDHNKGMDILINFLNTCESTIPILILMFALLAFIKVGMNSDAVQKGVQKNTGIKSIMFGYIFGLLVSGPIYPGFSLSKILMEHGIKIRVVIIMLSTWATLKVALLPFEIKILGLHVTIVRWIVTGIVIFLIAILCEAVIKYFENKKNKFMEKERIEEIDI</sequence>
<dbReference type="RefSeq" id="WP_079441373.1">
    <property type="nucleotide sequence ID" value="NZ_MZGT01000060.1"/>
</dbReference>
<feature type="transmembrane region" description="Helical" evidence="1">
    <location>
        <begin position="145"/>
        <end position="168"/>
    </location>
</feature>